<dbReference type="EMBL" id="BMYJ01000003">
    <property type="protein sequence ID" value="GHC50097.1"/>
    <property type="molecule type" value="Genomic_DNA"/>
</dbReference>
<keyword evidence="3" id="KW-1185">Reference proteome</keyword>
<dbReference type="Proteomes" id="UP000638981">
    <property type="component" value="Unassembled WGS sequence"/>
</dbReference>
<sequence length="269" mass="28886">MLRKTLILAAVLMASAHAGQAVAEAFYAPYEILADHPDCGGPGKIAFRVSYEAQADVTFPYAAGEAACVIKERKGGELFEYQVNCPAGMDDLPSASNGSLGTPPVLGISEKAAIQGRIELCMGVSESSVLSSLAEVTFDLPAGKKTSVTLNDESPLAIRLKDRWIYANQKPDISGAPPFLFTVNMLPVEVPFETMGDDTVNVILSFSLMLKEQNIQSCQAGGEECFGPVNGRDGSMLQKHFDYFGIENDFGLGACSQEEEQYIPLECPQ</sequence>
<evidence type="ECO:0000313" key="3">
    <source>
        <dbReference type="Proteomes" id="UP000638981"/>
    </source>
</evidence>
<gene>
    <name evidence="2" type="ORF">GCM10007315_10370</name>
</gene>
<protein>
    <submittedName>
        <fullName evidence="2">Uncharacterized protein</fullName>
    </submittedName>
</protein>
<reference evidence="2" key="2">
    <citation type="submission" date="2020-09" db="EMBL/GenBank/DDBJ databases">
        <authorList>
            <person name="Sun Q."/>
            <person name="Kim S."/>
        </authorList>
    </citation>
    <scope>NUCLEOTIDE SEQUENCE</scope>
    <source>
        <strain evidence="2">KCTC 23310</strain>
    </source>
</reference>
<feature type="signal peptide" evidence="1">
    <location>
        <begin position="1"/>
        <end position="23"/>
    </location>
</feature>
<organism evidence="2 3">
    <name type="scientific">Neogemmobacter tilapiae</name>
    <dbReference type="NCBI Taxonomy" id="875041"/>
    <lineage>
        <taxon>Bacteria</taxon>
        <taxon>Pseudomonadati</taxon>
        <taxon>Pseudomonadota</taxon>
        <taxon>Alphaproteobacteria</taxon>
        <taxon>Rhodobacterales</taxon>
        <taxon>Paracoccaceae</taxon>
        <taxon>Neogemmobacter</taxon>
    </lineage>
</organism>
<accession>A0A918TKR4</accession>
<feature type="chain" id="PRO_5037219146" evidence="1">
    <location>
        <begin position="24"/>
        <end position="269"/>
    </location>
</feature>
<dbReference type="RefSeq" id="WP_189410574.1">
    <property type="nucleotide sequence ID" value="NZ_BMYJ01000003.1"/>
</dbReference>
<evidence type="ECO:0000256" key="1">
    <source>
        <dbReference type="SAM" id="SignalP"/>
    </source>
</evidence>
<dbReference type="AlphaFoldDB" id="A0A918TKR4"/>
<comment type="caution">
    <text evidence="2">The sequence shown here is derived from an EMBL/GenBank/DDBJ whole genome shotgun (WGS) entry which is preliminary data.</text>
</comment>
<proteinExistence type="predicted"/>
<keyword evidence="1" id="KW-0732">Signal</keyword>
<reference evidence="2" key="1">
    <citation type="journal article" date="2014" name="Int. J. Syst. Evol. Microbiol.">
        <title>Complete genome sequence of Corynebacterium casei LMG S-19264T (=DSM 44701T), isolated from a smear-ripened cheese.</title>
        <authorList>
            <consortium name="US DOE Joint Genome Institute (JGI-PGF)"/>
            <person name="Walter F."/>
            <person name="Albersmeier A."/>
            <person name="Kalinowski J."/>
            <person name="Ruckert C."/>
        </authorList>
    </citation>
    <scope>NUCLEOTIDE SEQUENCE</scope>
    <source>
        <strain evidence="2">KCTC 23310</strain>
    </source>
</reference>
<evidence type="ECO:0000313" key="2">
    <source>
        <dbReference type="EMBL" id="GHC50097.1"/>
    </source>
</evidence>
<name>A0A918TKR4_9RHOB</name>